<dbReference type="AlphaFoldDB" id="A0A084H4E0"/>
<keyword evidence="2" id="KW-0238">DNA-binding</keyword>
<comment type="caution">
    <text evidence="5">The sequence shown here is derived from an EMBL/GenBank/DDBJ whole genome shotgun (WGS) entry which is preliminary data.</text>
</comment>
<dbReference type="InterPro" id="IPR000524">
    <property type="entry name" value="Tscrpt_reg_HTH_GntR"/>
</dbReference>
<dbReference type="Pfam" id="PF07729">
    <property type="entry name" value="FCD"/>
    <property type="match status" value="1"/>
</dbReference>
<evidence type="ECO:0000259" key="4">
    <source>
        <dbReference type="PROSITE" id="PS50949"/>
    </source>
</evidence>
<dbReference type="CDD" id="cd07377">
    <property type="entry name" value="WHTH_GntR"/>
    <property type="match status" value="1"/>
</dbReference>
<evidence type="ECO:0000256" key="3">
    <source>
        <dbReference type="ARBA" id="ARBA00023163"/>
    </source>
</evidence>
<protein>
    <recommendedName>
        <fullName evidence="4">HTH gntR-type domain-containing protein</fullName>
    </recommendedName>
</protein>
<dbReference type="GO" id="GO:0003677">
    <property type="term" value="F:DNA binding"/>
    <property type="evidence" value="ECO:0007669"/>
    <property type="project" value="UniProtKB-KW"/>
</dbReference>
<proteinExistence type="predicted"/>
<reference evidence="5 6" key="1">
    <citation type="journal article" date="2005" name="Int. J. Syst. Evol. Microbiol.">
        <title>Bacillus cibi sp. nov., isolated from jeotgal, a traditional Korean fermented seafood.</title>
        <authorList>
            <person name="Yoon J.H."/>
            <person name="Lee C.H."/>
            <person name="Oh T.K."/>
        </authorList>
    </citation>
    <scope>NUCLEOTIDE SEQUENCE [LARGE SCALE GENOMIC DNA]</scope>
    <source>
        <strain evidence="5 6">DSM 16189</strain>
    </source>
</reference>
<dbReference type="PROSITE" id="PS50949">
    <property type="entry name" value="HTH_GNTR"/>
    <property type="match status" value="1"/>
</dbReference>
<dbReference type="Pfam" id="PF00392">
    <property type="entry name" value="GntR"/>
    <property type="match status" value="1"/>
</dbReference>
<dbReference type="PANTHER" id="PTHR43537">
    <property type="entry name" value="TRANSCRIPTIONAL REGULATOR, GNTR FAMILY"/>
    <property type="match status" value="1"/>
</dbReference>
<name>A0A084H4E0_METID</name>
<dbReference type="STRING" id="246786.GS18_0205950"/>
<dbReference type="PANTHER" id="PTHR43537:SF5">
    <property type="entry name" value="UXU OPERON TRANSCRIPTIONAL REGULATOR"/>
    <property type="match status" value="1"/>
</dbReference>
<dbReference type="SUPFAM" id="SSF46785">
    <property type="entry name" value="Winged helix' DNA-binding domain"/>
    <property type="match status" value="1"/>
</dbReference>
<dbReference type="Gene3D" id="1.10.10.10">
    <property type="entry name" value="Winged helix-like DNA-binding domain superfamily/Winged helix DNA-binding domain"/>
    <property type="match status" value="1"/>
</dbReference>
<accession>A0A084H4E0</accession>
<evidence type="ECO:0000313" key="5">
    <source>
        <dbReference type="EMBL" id="KEZ54452.1"/>
    </source>
</evidence>
<dbReference type="InterPro" id="IPR036388">
    <property type="entry name" value="WH-like_DNA-bd_sf"/>
</dbReference>
<dbReference type="EMBL" id="JNVC02000001">
    <property type="protein sequence ID" value="KEZ54452.1"/>
    <property type="molecule type" value="Genomic_DNA"/>
</dbReference>
<dbReference type="Proteomes" id="UP000028549">
    <property type="component" value="Unassembled WGS sequence"/>
</dbReference>
<keyword evidence="1" id="KW-0805">Transcription regulation</keyword>
<evidence type="ECO:0000256" key="2">
    <source>
        <dbReference type="ARBA" id="ARBA00023125"/>
    </source>
</evidence>
<keyword evidence="6" id="KW-1185">Reference proteome</keyword>
<dbReference type="Gene3D" id="1.20.120.530">
    <property type="entry name" value="GntR ligand-binding domain-like"/>
    <property type="match status" value="1"/>
</dbReference>
<evidence type="ECO:0000313" key="6">
    <source>
        <dbReference type="Proteomes" id="UP000028549"/>
    </source>
</evidence>
<dbReference type="SMART" id="SM00895">
    <property type="entry name" value="FCD"/>
    <property type="match status" value="1"/>
</dbReference>
<sequence>MHIEKIVTKKVSETVSEQLEEMIASGVITPGEKLPSVRELCDQFGVGRSAVRDAITVLKGKGLVTVKQGEGTYVTPFDSSRIFNQNLYFSDPKKVTELFQVRKIVETGMAEMAAGSRSERDLAEMKHILKSQGDSPWEDDYRFHSAIAKATGNPLLMQFVTFISETIKHSMIDFHRFIQSSPETVKTISKHHEQIFESISSGHSSQAKACMLEHLTFVESILHKSLHQNHSS</sequence>
<keyword evidence="3" id="KW-0804">Transcription</keyword>
<dbReference type="SUPFAM" id="SSF48008">
    <property type="entry name" value="GntR ligand-binding domain-like"/>
    <property type="match status" value="1"/>
</dbReference>
<dbReference type="InterPro" id="IPR036390">
    <property type="entry name" value="WH_DNA-bd_sf"/>
</dbReference>
<dbReference type="PRINTS" id="PR00035">
    <property type="entry name" value="HTHGNTR"/>
</dbReference>
<dbReference type="RefSeq" id="WP_029565738.1">
    <property type="nucleotide sequence ID" value="NZ_CANLZQ010000004.1"/>
</dbReference>
<feature type="domain" description="HTH gntR-type" evidence="4">
    <location>
        <begin position="9"/>
        <end position="77"/>
    </location>
</feature>
<evidence type="ECO:0000256" key="1">
    <source>
        <dbReference type="ARBA" id="ARBA00023015"/>
    </source>
</evidence>
<organism evidence="5 6">
    <name type="scientific">Metabacillus indicus</name>
    <name type="common">Bacillus indicus</name>
    <dbReference type="NCBI Taxonomy" id="246786"/>
    <lineage>
        <taxon>Bacteria</taxon>
        <taxon>Bacillati</taxon>
        <taxon>Bacillota</taxon>
        <taxon>Bacilli</taxon>
        <taxon>Bacillales</taxon>
        <taxon>Bacillaceae</taxon>
        <taxon>Metabacillus</taxon>
    </lineage>
</organism>
<gene>
    <name evidence="5" type="ORF">GS18_0205950</name>
</gene>
<dbReference type="GO" id="GO:0003700">
    <property type="term" value="F:DNA-binding transcription factor activity"/>
    <property type="evidence" value="ECO:0007669"/>
    <property type="project" value="InterPro"/>
</dbReference>
<dbReference type="InterPro" id="IPR008920">
    <property type="entry name" value="TF_FadR/GntR_C"/>
</dbReference>
<dbReference type="InterPro" id="IPR011711">
    <property type="entry name" value="GntR_C"/>
</dbReference>
<dbReference type="OrthoDB" id="9782299at2"/>
<dbReference type="SMART" id="SM00345">
    <property type="entry name" value="HTH_GNTR"/>
    <property type="match status" value="1"/>
</dbReference>